<evidence type="ECO:0000256" key="6">
    <source>
        <dbReference type="ARBA" id="ARBA00022801"/>
    </source>
</evidence>
<accession>A0A672NF25</accession>
<keyword evidence="8" id="KW-0812">Transmembrane</keyword>
<dbReference type="Ensembl" id="ENSSGRT00000051543.1">
    <property type="protein sequence ID" value="ENSSGRP00000048218.1"/>
    <property type="gene ID" value="ENSSGRG00000025719.1"/>
</dbReference>
<keyword evidence="8" id="KW-0472">Membrane</keyword>
<dbReference type="Proteomes" id="UP000472262">
    <property type="component" value="Unassembled WGS sequence"/>
</dbReference>
<comment type="similarity">
    <text evidence="3">Belongs to the HARBI1 family.</text>
</comment>
<evidence type="ECO:0000256" key="5">
    <source>
        <dbReference type="ARBA" id="ARBA00022723"/>
    </source>
</evidence>
<proteinExistence type="inferred from homology"/>
<evidence type="ECO:0000256" key="4">
    <source>
        <dbReference type="ARBA" id="ARBA00022722"/>
    </source>
</evidence>
<evidence type="ECO:0000313" key="11">
    <source>
        <dbReference type="Ensembl" id="ENSSGRP00000048218.1"/>
    </source>
</evidence>
<keyword evidence="6" id="KW-0378">Hydrolase</keyword>
<dbReference type="InterPro" id="IPR058353">
    <property type="entry name" value="DUF8040"/>
</dbReference>
<evidence type="ECO:0000256" key="2">
    <source>
        <dbReference type="ARBA" id="ARBA00004123"/>
    </source>
</evidence>
<keyword evidence="7" id="KW-0539">Nucleus</keyword>
<dbReference type="Pfam" id="PF26138">
    <property type="entry name" value="DUF8040"/>
    <property type="match status" value="1"/>
</dbReference>
<name>A0A672NF25_SINGR</name>
<evidence type="ECO:0000313" key="12">
    <source>
        <dbReference type="Proteomes" id="UP000472262"/>
    </source>
</evidence>
<dbReference type="Pfam" id="PF13359">
    <property type="entry name" value="DDE_Tnp_4"/>
    <property type="match status" value="1"/>
</dbReference>
<keyword evidence="12" id="KW-1185">Reference proteome</keyword>
<feature type="domain" description="DUF8040" evidence="10">
    <location>
        <begin position="77"/>
        <end position="155"/>
    </location>
</feature>
<dbReference type="PANTHER" id="PTHR22930">
    <property type="match status" value="1"/>
</dbReference>
<dbReference type="GO" id="GO:0004518">
    <property type="term" value="F:nuclease activity"/>
    <property type="evidence" value="ECO:0007669"/>
    <property type="project" value="UniProtKB-KW"/>
</dbReference>
<comment type="cofactor">
    <cofactor evidence="1">
        <name>a divalent metal cation</name>
        <dbReference type="ChEBI" id="CHEBI:60240"/>
    </cofactor>
</comment>
<evidence type="ECO:0000256" key="7">
    <source>
        <dbReference type="ARBA" id="ARBA00023242"/>
    </source>
</evidence>
<feature type="transmembrane region" description="Helical" evidence="8">
    <location>
        <begin position="12"/>
        <end position="36"/>
    </location>
</feature>
<keyword evidence="8" id="KW-1133">Transmembrane helix</keyword>
<dbReference type="GO" id="GO:0016787">
    <property type="term" value="F:hydrolase activity"/>
    <property type="evidence" value="ECO:0007669"/>
    <property type="project" value="UniProtKB-KW"/>
</dbReference>
<dbReference type="InParanoid" id="A0A672NF25"/>
<evidence type="ECO:0000259" key="10">
    <source>
        <dbReference type="Pfam" id="PF26138"/>
    </source>
</evidence>
<comment type="subcellular location">
    <subcellularLocation>
        <location evidence="2">Nucleus</location>
    </subcellularLocation>
</comment>
<reference evidence="11" key="1">
    <citation type="submission" date="2025-08" db="UniProtKB">
        <authorList>
            <consortium name="Ensembl"/>
        </authorList>
    </citation>
    <scope>IDENTIFICATION</scope>
</reference>
<dbReference type="InterPro" id="IPR045249">
    <property type="entry name" value="HARBI1-like"/>
</dbReference>
<dbReference type="GO" id="GO:0005634">
    <property type="term" value="C:nucleus"/>
    <property type="evidence" value="ECO:0007669"/>
    <property type="project" value="UniProtKB-SubCell"/>
</dbReference>
<keyword evidence="5" id="KW-0479">Metal-binding</keyword>
<dbReference type="AlphaFoldDB" id="A0A672NF25"/>
<organism evidence="11 12">
    <name type="scientific">Sinocyclocheilus grahami</name>
    <name type="common">Dianchi golden-line fish</name>
    <name type="synonym">Barbus grahami</name>
    <dbReference type="NCBI Taxonomy" id="75366"/>
    <lineage>
        <taxon>Eukaryota</taxon>
        <taxon>Metazoa</taxon>
        <taxon>Chordata</taxon>
        <taxon>Craniata</taxon>
        <taxon>Vertebrata</taxon>
        <taxon>Euteleostomi</taxon>
        <taxon>Actinopterygii</taxon>
        <taxon>Neopterygii</taxon>
        <taxon>Teleostei</taxon>
        <taxon>Ostariophysi</taxon>
        <taxon>Cypriniformes</taxon>
        <taxon>Cyprinidae</taxon>
        <taxon>Cyprininae</taxon>
        <taxon>Sinocyclocheilus</taxon>
    </lineage>
</organism>
<reference evidence="11" key="2">
    <citation type="submission" date="2025-09" db="UniProtKB">
        <authorList>
            <consortium name="Ensembl"/>
        </authorList>
    </citation>
    <scope>IDENTIFICATION</scope>
</reference>
<keyword evidence="4" id="KW-0540">Nuclease</keyword>
<sequence length="389" mass="44354">MTYRERQKVTFIIAKILFKLSWMLTSLNSMMTVFVFNRRCRRVIQAVMARQMPYTWERPRMRLFWEVIVRDFTEDLWIQNFRMNASTFFQLCSAIGPLVAPAASCPREPVSTNKRIAIAVYKLATCAEYRVVAETFGVSKTTVHRCVNGVCQAICTKLMKQYIAFPNVEEAQQIVYGAIDGSHIPIRAPSDGYRDYVNRKGWTSIVLQAVVDDQLMIRDLCVGSPGSSPTLNSSYSMCTLYRYPAKHPQASTEIEGVQVLILLAGDPAYPLLPWVMKGFSGPNLTEAQTLFNEHLGAIRVKVEHTFEQLKTRWRVLAKMCDIDHDFMPTVVAACCILHNICEEQKQQLPPAALHPAPQLQQPQGHTRYEHDSVALEIRQALVNHLLRHH</sequence>
<evidence type="ECO:0000256" key="8">
    <source>
        <dbReference type="SAM" id="Phobius"/>
    </source>
</evidence>
<dbReference type="InterPro" id="IPR027806">
    <property type="entry name" value="HARBI1_dom"/>
</dbReference>
<dbReference type="GO" id="GO:0046872">
    <property type="term" value="F:metal ion binding"/>
    <property type="evidence" value="ECO:0007669"/>
    <property type="project" value="UniProtKB-KW"/>
</dbReference>
<dbReference type="OMA" id="NECHSEE"/>
<evidence type="ECO:0000259" key="9">
    <source>
        <dbReference type="Pfam" id="PF13359"/>
    </source>
</evidence>
<evidence type="ECO:0000256" key="3">
    <source>
        <dbReference type="ARBA" id="ARBA00006958"/>
    </source>
</evidence>
<evidence type="ECO:0000256" key="1">
    <source>
        <dbReference type="ARBA" id="ARBA00001968"/>
    </source>
</evidence>
<feature type="domain" description="DDE Tnp4" evidence="9">
    <location>
        <begin position="179"/>
        <end position="339"/>
    </location>
</feature>
<dbReference type="PANTHER" id="PTHR22930:SF85">
    <property type="entry name" value="GH03217P-RELATED"/>
    <property type="match status" value="1"/>
</dbReference>
<protein>
    <submittedName>
        <fullName evidence="11">Uncharacterized protein</fullName>
    </submittedName>
</protein>